<feature type="transmembrane region" description="Helical" evidence="8">
    <location>
        <begin position="72"/>
        <end position="92"/>
    </location>
</feature>
<feature type="transmembrane region" description="Helical" evidence="8">
    <location>
        <begin position="200"/>
        <end position="223"/>
    </location>
</feature>
<gene>
    <name evidence="10" type="ORF">FSP39_013257</name>
</gene>
<dbReference type="PANTHER" id="PTHR24238:SF47">
    <property type="entry name" value="ECDYSTEROIDS_DOPAMINE RECEPTOR-RELATED"/>
    <property type="match status" value="1"/>
</dbReference>
<evidence type="ECO:0000313" key="11">
    <source>
        <dbReference type="Proteomes" id="UP001186944"/>
    </source>
</evidence>
<feature type="transmembrane region" description="Helical" evidence="8">
    <location>
        <begin position="38"/>
        <end position="60"/>
    </location>
</feature>
<keyword evidence="6" id="KW-0675">Receptor</keyword>
<feature type="transmembrane region" description="Helical" evidence="8">
    <location>
        <begin position="112"/>
        <end position="130"/>
    </location>
</feature>
<reference evidence="10" key="1">
    <citation type="submission" date="2019-08" db="EMBL/GenBank/DDBJ databases">
        <title>The improved chromosome-level genome for the pearl oyster Pinctada fucata martensii using PacBio sequencing and Hi-C.</title>
        <authorList>
            <person name="Zheng Z."/>
        </authorList>
    </citation>
    <scope>NUCLEOTIDE SEQUENCE</scope>
    <source>
        <strain evidence="10">ZZ-2019</strain>
        <tissue evidence="10">Adductor muscle</tissue>
    </source>
</reference>
<keyword evidence="3 8" id="KW-1133">Transmembrane helix</keyword>
<feature type="transmembrane region" description="Helical" evidence="8">
    <location>
        <begin position="359"/>
        <end position="382"/>
    </location>
</feature>
<comment type="caution">
    <text evidence="10">The sequence shown here is derived from an EMBL/GenBank/DDBJ whole genome shotgun (WGS) entry which is preliminary data.</text>
</comment>
<evidence type="ECO:0000256" key="8">
    <source>
        <dbReference type="SAM" id="Phobius"/>
    </source>
</evidence>
<keyword evidence="4" id="KW-0297">G-protein coupled receptor</keyword>
<evidence type="ECO:0000313" key="10">
    <source>
        <dbReference type="EMBL" id="KAK3087995.1"/>
    </source>
</evidence>
<dbReference type="PRINTS" id="PR00237">
    <property type="entry name" value="GPCRRHODOPSN"/>
</dbReference>
<evidence type="ECO:0000259" key="9">
    <source>
        <dbReference type="PROSITE" id="PS50262"/>
    </source>
</evidence>
<feature type="transmembrane region" description="Helical" evidence="8">
    <location>
        <begin position="318"/>
        <end position="339"/>
    </location>
</feature>
<dbReference type="SUPFAM" id="SSF81321">
    <property type="entry name" value="Family A G protein-coupled receptor-like"/>
    <property type="match status" value="1"/>
</dbReference>
<dbReference type="EMBL" id="VSWD01000011">
    <property type="protein sequence ID" value="KAK3087995.1"/>
    <property type="molecule type" value="Genomic_DNA"/>
</dbReference>
<dbReference type="Gene3D" id="1.20.1070.10">
    <property type="entry name" value="Rhodopsin 7-helix transmembrane proteins"/>
    <property type="match status" value="1"/>
</dbReference>
<feature type="domain" description="G-protein coupled receptors family 1 profile" evidence="9">
    <location>
        <begin position="52"/>
        <end position="379"/>
    </location>
</feature>
<dbReference type="CDD" id="cd00637">
    <property type="entry name" value="7tm_classA_rhodopsin-like"/>
    <property type="match status" value="1"/>
</dbReference>
<organism evidence="10 11">
    <name type="scientific">Pinctada imbricata</name>
    <name type="common">Atlantic pearl-oyster</name>
    <name type="synonym">Pinctada martensii</name>
    <dbReference type="NCBI Taxonomy" id="66713"/>
    <lineage>
        <taxon>Eukaryota</taxon>
        <taxon>Metazoa</taxon>
        <taxon>Spiralia</taxon>
        <taxon>Lophotrochozoa</taxon>
        <taxon>Mollusca</taxon>
        <taxon>Bivalvia</taxon>
        <taxon>Autobranchia</taxon>
        <taxon>Pteriomorphia</taxon>
        <taxon>Pterioida</taxon>
        <taxon>Pterioidea</taxon>
        <taxon>Pteriidae</taxon>
        <taxon>Pinctada</taxon>
    </lineage>
</organism>
<comment type="subcellular location">
    <subcellularLocation>
        <location evidence="1">Membrane</location>
        <topology evidence="1">Multi-pass membrane protein</topology>
    </subcellularLocation>
</comment>
<evidence type="ECO:0000256" key="4">
    <source>
        <dbReference type="ARBA" id="ARBA00023040"/>
    </source>
</evidence>
<accession>A0AA88XM76</accession>
<feature type="transmembrane region" description="Helical" evidence="8">
    <location>
        <begin position="151"/>
        <end position="171"/>
    </location>
</feature>
<evidence type="ECO:0000256" key="5">
    <source>
        <dbReference type="ARBA" id="ARBA00023136"/>
    </source>
</evidence>
<name>A0AA88XM76_PINIB</name>
<dbReference type="AlphaFoldDB" id="A0AA88XM76"/>
<dbReference type="PANTHER" id="PTHR24238">
    <property type="entry name" value="G-PROTEIN COUPLED RECEPTOR"/>
    <property type="match status" value="1"/>
</dbReference>
<dbReference type="InterPro" id="IPR017452">
    <property type="entry name" value="GPCR_Rhodpsn_7TM"/>
</dbReference>
<proteinExistence type="predicted"/>
<keyword evidence="7" id="KW-0807">Transducer</keyword>
<evidence type="ECO:0000256" key="7">
    <source>
        <dbReference type="ARBA" id="ARBA00023224"/>
    </source>
</evidence>
<keyword evidence="2 8" id="KW-0812">Transmembrane</keyword>
<dbReference type="GO" id="GO:0004930">
    <property type="term" value="F:G protein-coupled receptor activity"/>
    <property type="evidence" value="ECO:0007669"/>
    <property type="project" value="UniProtKB-KW"/>
</dbReference>
<keyword evidence="11" id="KW-1185">Reference proteome</keyword>
<protein>
    <recommendedName>
        <fullName evidence="9">G-protein coupled receptors family 1 profile domain-containing protein</fullName>
    </recommendedName>
</protein>
<evidence type="ECO:0000256" key="2">
    <source>
        <dbReference type="ARBA" id="ARBA00022692"/>
    </source>
</evidence>
<sequence length="410" mass="46831">MEFNASISEEMKFKKFNEELSWLRSAEYQEFLDEYLPVLGFLLLLCVMGTIGNIHVLFVYKTKYKPSNHRTFILCLAAVDLFSCIVSIPFEIFDMRYRYTFSQSWCCGVFRMLNHVGSIGSGFLLGVIALERYRKACTPMKTQISLLQARIACFVTLFVSTTLSIPAMFLYGSNYTDSGHPGIFGMDCTVLSHRYIFFKIYSGLLLIATTSVFIICIVAYIFIGKVLFRQMKFRNTVQLSQKKKSLVFNDSVVSSECASSRRNLHKIASQLSLDMTTEGNIVHDDESSFNNDHLRVNPRNSQVVTHRKKVKFDRSKRITLMFLVATSISYVSYLPNMVISVIKALDTDSYDILVTKTGAFAFILLRLYFLSNITNPIVYSFMDDRFRSELKKMYTGKCSTNCKGQSSSLS</sequence>
<evidence type="ECO:0000256" key="6">
    <source>
        <dbReference type="ARBA" id="ARBA00023170"/>
    </source>
</evidence>
<dbReference type="PROSITE" id="PS50262">
    <property type="entry name" value="G_PROTEIN_RECEP_F1_2"/>
    <property type="match status" value="1"/>
</dbReference>
<dbReference type="Pfam" id="PF00001">
    <property type="entry name" value="7tm_1"/>
    <property type="match status" value="1"/>
</dbReference>
<evidence type="ECO:0000256" key="3">
    <source>
        <dbReference type="ARBA" id="ARBA00022989"/>
    </source>
</evidence>
<dbReference type="GO" id="GO:0016020">
    <property type="term" value="C:membrane"/>
    <property type="evidence" value="ECO:0007669"/>
    <property type="project" value="UniProtKB-SubCell"/>
</dbReference>
<dbReference type="Proteomes" id="UP001186944">
    <property type="component" value="Unassembled WGS sequence"/>
</dbReference>
<evidence type="ECO:0000256" key="1">
    <source>
        <dbReference type="ARBA" id="ARBA00004141"/>
    </source>
</evidence>
<keyword evidence="5 8" id="KW-0472">Membrane</keyword>
<dbReference type="InterPro" id="IPR000276">
    <property type="entry name" value="GPCR_Rhodpsn"/>
</dbReference>